<keyword evidence="1" id="KW-0378">Hydrolase</keyword>
<comment type="caution">
    <text evidence="1">The sequence shown here is derived from an EMBL/GenBank/DDBJ whole genome shotgun (WGS) entry which is preliminary data.</text>
</comment>
<evidence type="ECO:0000313" key="1">
    <source>
        <dbReference type="EMBL" id="GAY78688.1"/>
    </source>
</evidence>
<dbReference type="GO" id="GO:0004386">
    <property type="term" value="F:helicase activity"/>
    <property type="evidence" value="ECO:0007669"/>
    <property type="project" value="UniProtKB-KW"/>
</dbReference>
<sequence>MRDMALFVKVRTIQERIMLLQSFQNQKQIVIGNLKPPELIIQDELHLISGPLGSMVGLYESAIDFLSMDELGGKKIKPKVIASTATIRRANSQIKGVFNRDVRQFPPSGINSDDSFFSYEVPSDKKPGRKYVGLYFPGASGKTSLVRIYARLMQYGFDLKEQQENVNPYWTLTGYFNSLRELGGTLRLLEDDIPDRIKYLVDDKRKQRFIKYKEELTSRIDATEIPNILNKTRTKCGQQKVDRRTISY</sequence>
<keyword evidence="1" id="KW-0547">Nucleotide-binding</keyword>
<proteinExistence type="predicted"/>
<keyword evidence="1" id="KW-0347">Helicase</keyword>
<dbReference type="EMBL" id="BEXB01000057">
    <property type="protein sequence ID" value="GAY78688.1"/>
    <property type="molecule type" value="Genomic_DNA"/>
</dbReference>
<keyword evidence="1" id="KW-0067">ATP-binding</keyword>
<name>A0A4Y1ZJR7_9BACL</name>
<gene>
    <name evidence="1" type="ORF">NBRC111894_4242</name>
</gene>
<reference evidence="1 2" key="1">
    <citation type="submission" date="2017-11" db="EMBL/GenBank/DDBJ databases">
        <title>Draft Genome Sequence of Sporolactobacillus inulinus NBRC 111894 Isolated from Koso, a Japanese Sugar-Vegetable Fermented Beverage.</title>
        <authorList>
            <person name="Chiou T.Y."/>
            <person name="Oshima K."/>
            <person name="Suda W."/>
            <person name="Hattori M."/>
            <person name="Takahashi T."/>
        </authorList>
    </citation>
    <scope>NUCLEOTIDE SEQUENCE [LARGE SCALE GENOMIC DNA]</scope>
    <source>
        <strain evidence="1 2">NBRC111894</strain>
    </source>
</reference>
<dbReference type="AlphaFoldDB" id="A0A4Y1ZJR7"/>
<dbReference type="Proteomes" id="UP000319716">
    <property type="component" value="Unassembled WGS sequence"/>
</dbReference>
<evidence type="ECO:0000313" key="2">
    <source>
        <dbReference type="Proteomes" id="UP000319716"/>
    </source>
</evidence>
<organism evidence="1 2">
    <name type="scientific">Sporolactobacillus inulinus</name>
    <dbReference type="NCBI Taxonomy" id="2078"/>
    <lineage>
        <taxon>Bacteria</taxon>
        <taxon>Bacillati</taxon>
        <taxon>Bacillota</taxon>
        <taxon>Bacilli</taxon>
        <taxon>Bacillales</taxon>
        <taxon>Sporolactobacillaceae</taxon>
        <taxon>Sporolactobacillus</taxon>
    </lineage>
</organism>
<protein>
    <submittedName>
        <fullName evidence="1">Superfamily II DNA and RNA helicase</fullName>
    </submittedName>
</protein>
<accession>A0A4Y1ZJR7</accession>